<dbReference type="Proteomes" id="UP000287166">
    <property type="component" value="Unassembled WGS sequence"/>
</dbReference>
<feature type="compositionally biased region" description="Low complexity" evidence="1">
    <location>
        <begin position="38"/>
        <end position="52"/>
    </location>
</feature>
<dbReference type="Pfam" id="PF05699">
    <property type="entry name" value="Dimer_Tnp_hAT"/>
    <property type="match status" value="1"/>
</dbReference>
<evidence type="ECO:0000259" key="2">
    <source>
        <dbReference type="Pfam" id="PF05699"/>
    </source>
</evidence>
<reference evidence="3 4" key="1">
    <citation type="journal article" date="2018" name="Sci. Rep.">
        <title>Genome sequence of the cauliflower mushroom Sparassis crispa (Hanabiratake) and its association with beneficial usage.</title>
        <authorList>
            <person name="Kiyama R."/>
            <person name="Furutani Y."/>
            <person name="Kawaguchi K."/>
            <person name="Nakanishi T."/>
        </authorList>
    </citation>
    <scope>NUCLEOTIDE SEQUENCE [LARGE SCALE GENOMIC DNA]</scope>
</reference>
<keyword evidence="4" id="KW-1185">Reference proteome</keyword>
<dbReference type="GO" id="GO:0046983">
    <property type="term" value="F:protein dimerization activity"/>
    <property type="evidence" value="ECO:0007669"/>
    <property type="project" value="InterPro"/>
</dbReference>
<dbReference type="InParanoid" id="A0A401G844"/>
<organism evidence="3 4">
    <name type="scientific">Sparassis crispa</name>
    <dbReference type="NCBI Taxonomy" id="139825"/>
    <lineage>
        <taxon>Eukaryota</taxon>
        <taxon>Fungi</taxon>
        <taxon>Dikarya</taxon>
        <taxon>Basidiomycota</taxon>
        <taxon>Agaricomycotina</taxon>
        <taxon>Agaricomycetes</taxon>
        <taxon>Polyporales</taxon>
        <taxon>Sparassidaceae</taxon>
        <taxon>Sparassis</taxon>
    </lineage>
</organism>
<dbReference type="AlphaFoldDB" id="A0A401G844"/>
<dbReference type="RefSeq" id="XP_027609258.1">
    <property type="nucleotide sequence ID" value="XM_027753457.1"/>
</dbReference>
<evidence type="ECO:0000256" key="1">
    <source>
        <dbReference type="SAM" id="MobiDB-lite"/>
    </source>
</evidence>
<protein>
    <recommendedName>
        <fullName evidence="2">HAT C-terminal dimerisation domain-containing protein</fullName>
    </recommendedName>
</protein>
<dbReference type="GeneID" id="38775262"/>
<proteinExistence type="predicted"/>
<evidence type="ECO:0000313" key="4">
    <source>
        <dbReference type="Proteomes" id="UP000287166"/>
    </source>
</evidence>
<feature type="domain" description="HAT C-terminal dimerisation" evidence="2">
    <location>
        <begin position="66"/>
        <end position="135"/>
    </location>
</feature>
<accession>A0A401G844</accession>
<evidence type="ECO:0000313" key="3">
    <source>
        <dbReference type="EMBL" id="GBE78345.1"/>
    </source>
</evidence>
<name>A0A401G844_9APHY</name>
<comment type="caution">
    <text evidence="3">The sequence shown here is derived from an EMBL/GenBank/DDBJ whole genome shotgun (WGS) entry which is preliminary data.</text>
</comment>
<dbReference type="InterPro" id="IPR012337">
    <property type="entry name" value="RNaseH-like_sf"/>
</dbReference>
<sequence>MYGSALSSISASRGTKKLSQKLSKLMRELSDDEDDTIPSPSAAATSSTQESSGDPNKPWLADFHGYLNSRDHLGDNTIVQWWGLNATRYPVWASLARDYLSIMASSVLSECAFSSAGITISKRHNRLNADIVEAL</sequence>
<dbReference type="InterPro" id="IPR008906">
    <property type="entry name" value="HATC_C_dom"/>
</dbReference>
<feature type="region of interest" description="Disordered" evidence="1">
    <location>
        <begin position="23"/>
        <end position="57"/>
    </location>
</feature>
<dbReference type="OrthoDB" id="3062869at2759"/>
<gene>
    <name evidence="3" type="ORF">SCP_0112300</name>
</gene>
<dbReference type="PANTHER" id="PTHR23272">
    <property type="entry name" value="BED FINGER-RELATED"/>
    <property type="match status" value="1"/>
</dbReference>
<dbReference type="SUPFAM" id="SSF53098">
    <property type="entry name" value="Ribonuclease H-like"/>
    <property type="match status" value="1"/>
</dbReference>
<dbReference type="EMBL" id="BFAD01000001">
    <property type="protein sequence ID" value="GBE78345.1"/>
    <property type="molecule type" value="Genomic_DNA"/>
</dbReference>